<dbReference type="SUPFAM" id="SSF52317">
    <property type="entry name" value="Class I glutamine amidotransferase-like"/>
    <property type="match status" value="1"/>
</dbReference>
<feature type="binding site" evidence="13">
    <location>
        <position position="314"/>
    </location>
    <ligand>
        <name>L-glutamine</name>
        <dbReference type="ChEBI" id="CHEBI:58359"/>
    </ligand>
</feature>
<dbReference type="RefSeq" id="WP_172610670.1">
    <property type="nucleotide sequence ID" value="NZ_CP053746.1"/>
</dbReference>
<feature type="binding site" evidence="13">
    <location>
        <position position="270"/>
    </location>
    <ligand>
        <name>L-glutamine</name>
        <dbReference type="ChEBI" id="CHEBI:58359"/>
    </ligand>
</feature>
<organism evidence="15 16">
    <name type="scientific">Pseudomonas graminis</name>
    <dbReference type="NCBI Taxonomy" id="158627"/>
    <lineage>
        <taxon>Bacteria</taxon>
        <taxon>Pseudomonadati</taxon>
        <taxon>Pseudomonadota</taxon>
        <taxon>Gammaproteobacteria</taxon>
        <taxon>Pseudomonadales</taxon>
        <taxon>Pseudomonadaceae</taxon>
        <taxon>Pseudomonas</taxon>
    </lineage>
</organism>
<feature type="domain" description="Carbamoyl-phosphate synthase small subunit N-terminal" evidence="14">
    <location>
        <begin position="3"/>
        <end position="133"/>
    </location>
</feature>
<comment type="catalytic activity">
    <reaction evidence="11 13">
        <text>hydrogencarbonate + L-glutamine + 2 ATP + H2O = carbamoyl phosphate + L-glutamate + 2 ADP + phosphate + 2 H(+)</text>
        <dbReference type="Rhea" id="RHEA:18633"/>
        <dbReference type="ChEBI" id="CHEBI:15377"/>
        <dbReference type="ChEBI" id="CHEBI:15378"/>
        <dbReference type="ChEBI" id="CHEBI:17544"/>
        <dbReference type="ChEBI" id="CHEBI:29985"/>
        <dbReference type="ChEBI" id="CHEBI:30616"/>
        <dbReference type="ChEBI" id="CHEBI:43474"/>
        <dbReference type="ChEBI" id="CHEBI:58228"/>
        <dbReference type="ChEBI" id="CHEBI:58359"/>
        <dbReference type="ChEBI" id="CHEBI:456216"/>
        <dbReference type="EC" id="6.3.5.5"/>
    </reaction>
</comment>
<dbReference type="InterPro" id="IPR029062">
    <property type="entry name" value="Class_I_gatase-like"/>
</dbReference>
<dbReference type="GO" id="GO:0004088">
    <property type="term" value="F:carbamoyl-phosphate synthase (glutamine-hydrolyzing) activity"/>
    <property type="evidence" value="ECO:0007669"/>
    <property type="project" value="UniProtKB-UniRule"/>
</dbReference>
<keyword evidence="10 13" id="KW-0665">Pyrimidine biosynthesis</keyword>
<comment type="pathway">
    <text evidence="1 13">Pyrimidine metabolism; UMP biosynthesis via de novo pathway; (S)-dihydroorotate from bicarbonate: step 1/3.</text>
</comment>
<dbReference type="UniPathway" id="UPA00068">
    <property type="reaction ID" value="UER00171"/>
</dbReference>
<evidence type="ECO:0000313" key="15">
    <source>
        <dbReference type="EMBL" id="QKF51275.1"/>
    </source>
</evidence>
<accession>A0A6M8MRW3</accession>
<protein>
    <recommendedName>
        <fullName evidence="13">Carbamoyl phosphate synthase small chain</fullName>
        <ecNumber evidence="13">6.3.5.5</ecNumber>
    </recommendedName>
    <alternativeName>
        <fullName evidence="13">Carbamoyl phosphate synthetase glutamine chain</fullName>
    </alternativeName>
</protein>
<feature type="binding site" evidence="13">
    <location>
        <position position="273"/>
    </location>
    <ligand>
        <name>L-glutamine</name>
        <dbReference type="ChEBI" id="CHEBI:58359"/>
    </ligand>
</feature>
<keyword evidence="5 13" id="KW-0436">Ligase</keyword>
<dbReference type="InterPro" id="IPR006274">
    <property type="entry name" value="CarbamoylP_synth_ssu"/>
</dbReference>
<dbReference type="Pfam" id="PF00988">
    <property type="entry name" value="CPSase_sm_chain"/>
    <property type="match status" value="1"/>
</dbReference>
<evidence type="ECO:0000256" key="6">
    <source>
        <dbReference type="ARBA" id="ARBA00022605"/>
    </source>
</evidence>
<dbReference type="CDD" id="cd01744">
    <property type="entry name" value="GATase1_CPSase"/>
    <property type="match status" value="1"/>
</dbReference>
<comment type="similarity">
    <text evidence="3 13">Belongs to the CarA family.</text>
</comment>
<evidence type="ECO:0000256" key="11">
    <source>
        <dbReference type="ARBA" id="ARBA00048816"/>
    </source>
</evidence>
<evidence type="ECO:0000256" key="9">
    <source>
        <dbReference type="ARBA" id="ARBA00022962"/>
    </source>
</evidence>
<dbReference type="UniPathway" id="UPA00070">
    <property type="reaction ID" value="UER00115"/>
</dbReference>
<dbReference type="NCBIfam" id="NF009475">
    <property type="entry name" value="PRK12838.1"/>
    <property type="match status" value="1"/>
</dbReference>
<gene>
    <name evidence="13" type="primary">carA</name>
    <name evidence="15" type="ORF">FX982_02229</name>
</gene>
<comment type="subunit">
    <text evidence="13">Composed of two chains; the small (or glutamine) chain promotes the hydrolysis of glutamine to ammonia, which is used by the large (or ammonia) chain to synthesize carbamoyl phosphate. Tetramer of heterodimers (alpha,beta)4.</text>
</comment>
<keyword evidence="8 13" id="KW-0067">ATP-binding</keyword>
<dbReference type="PRINTS" id="PR00096">
    <property type="entry name" value="GATASE"/>
</dbReference>
<evidence type="ECO:0000256" key="3">
    <source>
        <dbReference type="ARBA" id="ARBA00007800"/>
    </source>
</evidence>
<feature type="active site" evidence="13">
    <location>
        <position position="355"/>
    </location>
</feature>
<evidence type="ECO:0000256" key="7">
    <source>
        <dbReference type="ARBA" id="ARBA00022741"/>
    </source>
</evidence>
<sequence length="378" mass="40779">MTKPAILALADGSIFRGEAIGADGQTVGEVVFNTAMTGYQEILTDPSYAQQIVTLTYPHIGNTGTTPEDAESDRVWAAGLVIRDLPLVASNWRNKMPLDEYLKANKTVAIAGIDTRRLTRILREKGAQNGCIMAGDSISEEAAIAAARGFPGLKGMDLAKEVSTKDTYEWRSTVWNLQSDSSPEVAAADLKYHVVAWDYGVKLNILRMLVERGCRVTVVPAQTPASEVLALKPDGIFLSNGPGDPEPCDYAIQAIKDVLETDIPVFGICLGHQLLALASGARTIKMDLGHHGANHPVQDLDTGVVMITSQNHGFAVDEATLPSNVRAIHKSLFDGSLQGIERTDKDAFSFQGHPEASPGPTDVAPLFDRFITAMDKRR</sequence>
<keyword evidence="9 13" id="KW-0315">Glutamine amidotransferase</keyword>
<dbReference type="PANTHER" id="PTHR43418">
    <property type="entry name" value="MULTIFUNCTIONAL TRYPTOPHAN BIOSYNTHESIS PROTEIN-RELATED"/>
    <property type="match status" value="1"/>
</dbReference>
<dbReference type="PANTHER" id="PTHR43418:SF7">
    <property type="entry name" value="CARBAMOYL-PHOSPHATE SYNTHASE SMALL CHAIN"/>
    <property type="match status" value="1"/>
</dbReference>
<dbReference type="PROSITE" id="PS51273">
    <property type="entry name" value="GATASE_TYPE_1"/>
    <property type="match status" value="1"/>
</dbReference>
<evidence type="ECO:0000256" key="13">
    <source>
        <dbReference type="HAMAP-Rule" id="MF_01209"/>
    </source>
</evidence>
<evidence type="ECO:0000256" key="1">
    <source>
        <dbReference type="ARBA" id="ARBA00004812"/>
    </source>
</evidence>
<dbReference type="NCBIfam" id="TIGR01368">
    <property type="entry name" value="CPSaseIIsmall"/>
    <property type="match status" value="1"/>
</dbReference>
<dbReference type="KEGG" id="pgg:FX982_02229"/>
<evidence type="ECO:0000256" key="8">
    <source>
        <dbReference type="ARBA" id="ARBA00022840"/>
    </source>
</evidence>
<reference evidence="16" key="1">
    <citation type="submission" date="2019-12" db="EMBL/GenBank/DDBJ databases">
        <title>Endophytic bacteria associated with Panax ginseng seedlings.</title>
        <authorList>
            <person name="Park J.M."/>
            <person name="Shin R."/>
            <person name="Jo S.H."/>
        </authorList>
    </citation>
    <scope>NUCLEOTIDE SEQUENCE [LARGE SCALE GENOMIC DNA]</scope>
    <source>
        <strain evidence="16">PgKB30</strain>
    </source>
</reference>
<evidence type="ECO:0000259" key="14">
    <source>
        <dbReference type="SMART" id="SM01097"/>
    </source>
</evidence>
<feature type="active site" description="Nucleophile" evidence="13">
    <location>
        <position position="269"/>
    </location>
</feature>
<feature type="binding site" evidence="13">
    <location>
        <position position="241"/>
    </location>
    <ligand>
        <name>L-glutamine</name>
        <dbReference type="ChEBI" id="CHEBI:58359"/>
    </ligand>
</feature>
<dbReference type="SUPFAM" id="SSF52021">
    <property type="entry name" value="Carbamoyl phosphate synthetase, small subunit N-terminal domain"/>
    <property type="match status" value="1"/>
</dbReference>
<comment type="catalytic activity">
    <reaction evidence="12 13">
        <text>L-glutamine + H2O = L-glutamate + NH4(+)</text>
        <dbReference type="Rhea" id="RHEA:15889"/>
        <dbReference type="ChEBI" id="CHEBI:15377"/>
        <dbReference type="ChEBI" id="CHEBI:28938"/>
        <dbReference type="ChEBI" id="CHEBI:29985"/>
        <dbReference type="ChEBI" id="CHEBI:58359"/>
    </reaction>
</comment>
<feature type="binding site" evidence="13">
    <location>
        <position position="47"/>
    </location>
    <ligand>
        <name>L-glutamine</name>
        <dbReference type="ChEBI" id="CHEBI:58359"/>
    </ligand>
</feature>
<comment type="pathway">
    <text evidence="2 13">Amino-acid biosynthesis; L-arginine biosynthesis; carbamoyl phosphate from bicarbonate: step 1/1.</text>
</comment>
<dbReference type="Proteomes" id="UP000501989">
    <property type="component" value="Chromosome"/>
</dbReference>
<evidence type="ECO:0000256" key="4">
    <source>
        <dbReference type="ARBA" id="ARBA00022571"/>
    </source>
</evidence>
<feature type="region of interest" description="CPSase" evidence="13">
    <location>
        <begin position="1"/>
        <end position="192"/>
    </location>
</feature>
<feature type="binding site" evidence="13">
    <location>
        <position position="313"/>
    </location>
    <ligand>
        <name>L-glutamine</name>
        <dbReference type="ChEBI" id="CHEBI:58359"/>
    </ligand>
</feature>
<evidence type="ECO:0000256" key="2">
    <source>
        <dbReference type="ARBA" id="ARBA00005077"/>
    </source>
</evidence>
<dbReference type="PRINTS" id="PR00099">
    <property type="entry name" value="CPSGATASE"/>
</dbReference>
<keyword evidence="7 13" id="KW-0547">Nucleotide-binding</keyword>
<feature type="binding site" evidence="13">
    <location>
        <position position="311"/>
    </location>
    <ligand>
        <name>L-glutamine</name>
        <dbReference type="ChEBI" id="CHEBI:58359"/>
    </ligand>
</feature>
<dbReference type="InterPro" id="IPR036480">
    <property type="entry name" value="CarbP_synth_ssu_N_sf"/>
</dbReference>
<dbReference type="GO" id="GO:0044205">
    <property type="term" value="P:'de novo' UMP biosynthetic process"/>
    <property type="evidence" value="ECO:0007669"/>
    <property type="project" value="UniProtKB-UniRule"/>
</dbReference>
<dbReference type="Gene3D" id="3.50.30.20">
    <property type="entry name" value="Carbamoyl-phosphate synthase small subunit, N-terminal domain"/>
    <property type="match status" value="1"/>
</dbReference>
<dbReference type="EC" id="6.3.5.5" evidence="13"/>
<dbReference type="GO" id="GO:0006541">
    <property type="term" value="P:glutamine metabolic process"/>
    <property type="evidence" value="ECO:0007669"/>
    <property type="project" value="InterPro"/>
</dbReference>
<proteinExistence type="inferred from homology"/>
<dbReference type="AlphaFoldDB" id="A0A6M8MRW3"/>
<dbReference type="Gene3D" id="3.40.50.880">
    <property type="match status" value="1"/>
</dbReference>
<dbReference type="GO" id="GO:0006526">
    <property type="term" value="P:L-arginine biosynthetic process"/>
    <property type="evidence" value="ECO:0007669"/>
    <property type="project" value="UniProtKB-UniRule"/>
</dbReference>
<keyword evidence="4 13" id="KW-0055">Arginine biosynthesis</keyword>
<comment type="function">
    <text evidence="13">Small subunit of the glutamine-dependent carbamoyl phosphate synthetase (CPSase). CPSase catalyzes the formation of carbamoyl phosphate from the ammonia moiety of glutamine, carbonate, and phosphate donated by ATP, constituting the first step of 2 biosynthetic pathways, one leading to arginine and/or urea and the other to pyrimidine nucleotides. The small subunit (glutamine amidotransferase) binds and cleaves glutamine to supply the large subunit with the substrate ammonia.</text>
</comment>
<evidence type="ECO:0000256" key="12">
    <source>
        <dbReference type="ARBA" id="ARBA00049285"/>
    </source>
</evidence>
<dbReference type="InterPro" id="IPR002474">
    <property type="entry name" value="CarbamoylP_synth_ssu_N"/>
</dbReference>
<dbReference type="GO" id="GO:0005524">
    <property type="term" value="F:ATP binding"/>
    <property type="evidence" value="ECO:0007669"/>
    <property type="project" value="UniProtKB-UniRule"/>
</dbReference>
<dbReference type="InterPro" id="IPR050472">
    <property type="entry name" value="Anth_synth/Amidotransfase"/>
</dbReference>
<name>A0A6M8MRW3_9PSED</name>
<dbReference type="HAMAP" id="MF_01209">
    <property type="entry name" value="CPSase_S_chain"/>
    <property type="match status" value="1"/>
</dbReference>
<dbReference type="InterPro" id="IPR035686">
    <property type="entry name" value="CPSase_GATase1"/>
</dbReference>
<dbReference type="FunFam" id="3.50.30.20:FF:000001">
    <property type="entry name" value="Carbamoyl-phosphate synthase small chain"/>
    <property type="match status" value="1"/>
</dbReference>
<dbReference type="GO" id="GO:0006207">
    <property type="term" value="P:'de novo' pyrimidine nucleobase biosynthetic process"/>
    <property type="evidence" value="ECO:0007669"/>
    <property type="project" value="InterPro"/>
</dbReference>
<feature type="active site" evidence="13">
    <location>
        <position position="353"/>
    </location>
</feature>
<feature type="binding site" evidence="13">
    <location>
        <position position="243"/>
    </location>
    <ligand>
        <name>L-glutamine</name>
        <dbReference type="ChEBI" id="CHEBI:58359"/>
    </ligand>
</feature>
<keyword evidence="6 13" id="KW-0028">Amino-acid biosynthesis</keyword>
<dbReference type="FunFam" id="3.40.50.880:FF:000011">
    <property type="entry name" value="Carbamoyl-phosphate synthase small chain"/>
    <property type="match status" value="1"/>
</dbReference>
<evidence type="ECO:0000256" key="10">
    <source>
        <dbReference type="ARBA" id="ARBA00022975"/>
    </source>
</evidence>
<evidence type="ECO:0000256" key="5">
    <source>
        <dbReference type="ARBA" id="ARBA00022598"/>
    </source>
</evidence>
<evidence type="ECO:0000313" key="16">
    <source>
        <dbReference type="Proteomes" id="UP000501989"/>
    </source>
</evidence>
<dbReference type="Pfam" id="PF00117">
    <property type="entry name" value="GATase"/>
    <property type="match status" value="1"/>
</dbReference>
<dbReference type="EMBL" id="CP053746">
    <property type="protein sequence ID" value="QKF51275.1"/>
    <property type="molecule type" value="Genomic_DNA"/>
</dbReference>
<keyword evidence="16" id="KW-1185">Reference proteome</keyword>
<dbReference type="InterPro" id="IPR017926">
    <property type="entry name" value="GATASE"/>
</dbReference>
<dbReference type="SMART" id="SM01097">
    <property type="entry name" value="CPSase_sm_chain"/>
    <property type="match status" value="1"/>
</dbReference>